<accession>A0A0E3KZ70</accession>
<dbReference type="STRING" id="523844.MSTHT_2002"/>
<dbReference type="OrthoDB" id="52980at2157"/>
<dbReference type="EMBL" id="CP009501">
    <property type="protein sequence ID" value="AKB13760.1"/>
    <property type="molecule type" value="Genomic_DNA"/>
</dbReference>
<name>A0A0E3KZ70_METTT</name>
<dbReference type="Proteomes" id="UP000066529">
    <property type="component" value="Chromosome"/>
</dbReference>
<evidence type="ECO:0000313" key="2">
    <source>
        <dbReference type="Proteomes" id="UP000066529"/>
    </source>
</evidence>
<gene>
    <name evidence="1" type="ORF">MSTHT_2002</name>
</gene>
<dbReference type="RefSeq" id="WP_048167753.1">
    <property type="nucleotide sequence ID" value="NZ_CP009501.1"/>
</dbReference>
<sequence>MIPSFAIDEKVRAYIRKSGQDFRLSTSPEGPVLLPLGTADPKPSDLKILIGSNILYVSKLQAKYIKKIDWAMVERFLNSSGKSNI</sequence>
<dbReference type="PATRIC" id="fig|523844.20.peg.2475"/>
<proteinExistence type="predicted"/>
<evidence type="ECO:0000313" key="1">
    <source>
        <dbReference type="EMBL" id="AKB13760.1"/>
    </source>
</evidence>
<dbReference type="GeneID" id="41602614"/>
<dbReference type="AlphaFoldDB" id="A0A0E3KZ70"/>
<protein>
    <submittedName>
        <fullName evidence="1">Uncharacterized protein</fullName>
    </submittedName>
</protein>
<dbReference type="HOGENOM" id="CLU_188840_0_0_2"/>
<reference evidence="1 2" key="1">
    <citation type="submission" date="2014-07" db="EMBL/GenBank/DDBJ databases">
        <title>Methanogenic archaea and the global carbon cycle.</title>
        <authorList>
            <person name="Henriksen J.R."/>
            <person name="Luke J."/>
            <person name="Reinhart S."/>
            <person name="Benedict M.N."/>
            <person name="Youngblut N.D."/>
            <person name="Metcalf M.E."/>
            <person name="Whitaker R.J."/>
            <person name="Metcalf W.W."/>
        </authorList>
    </citation>
    <scope>NUCLEOTIDE SEQUENCE [LARGE SCALE GENOMIC DNA]</scope>
    <source>
        <strain evidence="2">ATCC 43570 / DSM 1825 / OCM 12 / VKM B-1830 / TM-1</strain>
    </source>
</reference>
<organism evidence="1 2">
    <name type="scientific">Methanosarcina thermophila (strain ATCC 43570 / DSM 1825 / OCM 12 / VKM B-1830 / TM-1)</name>
    <dbReference type="NCBI Taxonomy" id="523844"/>
    <lineage>
        <taxon>Archaea</taxon>
        <taxon>Methanobacteriati</taxon>
        <taxon>Methanobacteriota</taxon>
        <taxon>Stenosarchaea group</taxon>
        <taxon>Methanomicrobia</taxon>
        <taxon>Methanosarcinales</taxon>
        <taxon>Methanosarcinaceae</taxon>
        <taxon>Methanosarcina</taxon>
    </lineage>
</organism>
<dbReference type="KEGG" id="mthr:MSTHT_2002"/>